<dbReference type="EMBL" id="JALZ01000013">
    <property type="protein sequence ID" value="ETX14199.1"/>
    <property type="molecule type" value="Genomic_DNA"/>
</dbReference>
<comment type="caution">
    <text evidence="1">The sequence shown here is derived from an EMBL/GenBank/DDBJ whole genome shotgun (WGS) entry which is preliminary data.</text>
</comment>
<dbReference type="eggNOG" id="COG4961">
    <property type="taxonomic scope" value="Bacteria"/>
</dbReference>
<organism evidence="1 2">
    <name type="scientific">Roseivivax halodurans JCM 10272</name>
    <dbReference type="NCBI Taxonomy" id="1449350"/>
    <lineage>
        <taxon>Bacteria</taxon>
        <taxon>Pseudomonadati</taxon>
        <taxon>Pseudomonadota</taxon>
        <taxon>Alphaproteobacteria</taxon>
        <taxon>Rhodobacterales</taxon>
        <taxon>Roseobacteraceae</taxon>
        <taxon>Roseivivax</taxon>
    </lineage>
</organism>
<reference evidence="1 2" key="1">
    <citation type="submission" date="2014-01" db="EMBL/GenBank/DDBJ databases">
        <title>Roseivivax halodurans JCM 10272 Genome Sequencing.</title>
        <authorList>
            <person name="Lai Q."/>
            <person name="Li G."/>
            <person name="Shao Z."/>
        </authorList>
    </citation>
    <scope>NUCLEOTIDE SEQUENCE [LARGE SCALE GENOMIC DNA]</scope>
    <source>
        <strain evidence="1 2">JCM 10272</strain>
    </source>
</reference>
<name>X7EDM8_9RHOB</name>
<dbReference type="RefSeq" id="WP_037263409.1">
    <property type="nucleotide sequence ID" value="NZ_JALZ01000013.1"/>
</dbReference>
<gene>
    <name evidence="1" type="ORF">OCH239_04935</name>
</gene>
<protein>
    <submittedName>
        <fullName evidence="1">Uncharacterized protein</fullName>
    </submittedName>
</protein>
<evidence type="ECO:0000313" key="2">
    <source>
        <dbReference type="Proteomes" id="UP000022447"/>
    </source>
</evidence>
<dbReference type="AlphaFoldDB" id="X7EDM8"/>
<accession>X7EDM8</accession>
<proteinExistence type="predicted"/>
<dbReference type="Proteomes" id="UP000022447">
    <property type="component" value="Unassembled WGS sequence"/>
</dbReference>
<dbReference type="OrthoDB" id="7907064at2"/>
<keyword evidence="2" id="KW-1185">Reference proteome</keyword>
<evidence type="ECO:0000313" key="1">
    <source>
        <dbReference type="EMBL" id="ETX14199.1"/>
    </source>
</evidence>
<dbReference type="STRING" id="1449350.OCH239_04935"/>
<sequence>MIAACIAGLRSFARKDDGSVTIPTVLWTAAFLGLLTSGVEIGIVTARETQLEQALDKTTRDVRLGTGTAYDRQSLKQRICEHATILPDCLETLQLEMVRLDIRDWQTPPREIQCKDMTIDATQSGSDGGPSDEVLPQVAFDYGRENELMMLRACFKYEPISPLTMFGANLQTDVDGYTNLVAKAAFVHEPL</sequence>